<dbReference type="Proteomes" id="UP000181897">
    <property type="component" value="Chromosome"/>
</dbReference>
<gene>
    <name evidence="3" type="ORF">BOO69_15035</name>
</gene>
<reference evidence="3 4" key="1">
    <citation type="submission" date="2016-11" db="EMBL/GenBank/DDBJ databases">
        <title>Complete genome sequence of Sulfitobacter sp. AM1-D1, a toxic bacteria associated with marine dinoflagellate Alexandrium minutum in East China Sea.</title>
        <authorList>
            <person name="Yang Q."/>
            <person name="Zhang X."/>
            <person name="Tian X."/>
        </authorList>
    </citation>
    <scope>NUCLEOTIDE SEQUENCE [LARGE SCALE GENOMIC DNA]</scope>
    <source>
        <strain evidence="3 4">AM1-D1</strain>
    </source>
</reference>
<feature type="coiled-coil region" evidence="1">
    <location>
        <begin position="130"/>
        <end position="160"/>
    </location>
</feature>
<feature type="transmembrane region" description="Helical" evidence="2">
    <location>
        <begin position="5"/>
        <end position="25"/>
    </location>
</feature>
<keyword evidence="2" id="KW-0812">Transmembrane</keyword>
<evidence type="ECO:0000313" key="3">
    <source>
        <dbReference type="EMBL" id="APE44582.1"/>
    </source>
</evidence>
<protein>
    <submittedName>
        <fullName evidence="3">Uncharacterized protein</fullName>
    </submittedName>
</protein>
<keyword evidence="2" id="KW-1133">Transmembrane helix</keyword>
<keyword evidence="1" id="KW-0175">Coiled coil</keyword>
<feature type="transmembrane region" description="Helical" evidence="2">
    <location>
        <begin position="31"/>
        <end position="51"/>
    </location>
</feature>
<keyword evidence="4" id="KW-1185">Reference proteome</keyword>
<evidence type="ECO:0000256" key="2">
    <source>
        <dbReference type="SAM" id="Phobius"/>
    </source>
</evidence>
<sequence length="348" mass="38049">MTSQILRFLIAIAELGLMFVVLTLILIASPFAAFVAALGVSFAGLVAAITGRGLPRLRGRVKGMSAFAVAGIFALIASQAHEADQRETRWAELRQADPEAYLAELAPIDQERWLEELSELRPERYAEEVARREAQREAEAEEAARRAEAEAAERREANARAAAAAQRLIAGSDDLDEHRAVFARVAAELVENRTCTEAEFVENDGWVRSTTFETRQVYFMYCGGSTVANRLYLDAATGDVFRGTDGRENPTSAAQDDERLAQCTGQKASEAYVMIQADVRRALVAPSTAEFPSRYGAGTGHAGDCVYQVNGQFDAQNGFGAMLRGTFTGTIRYFPERGSWQTQSLSVN</sequence>
<evidence type="ECO:0000313" key="4">
    <source>
        <dbReference type="Proteomes" id="UP000181897"/>
    </source>
</evidence>
<accession>A0A1J0WKA5</accession>
<proteinExistence type="predicted"/>
<feature type="transmembrane region" description="Helical" evidence="2">
    <location>
        <begin position="63"/>
        <end position="80"/>
    </location>
</feature>
<evidence type="ECO:0000256" key="1">
    <source>
        <dbReference type="SAM" id="Coils"/>
    </source>
</evidence>
<keyword evidence="2" id="KW-0472">Membrane</keyword>
<name>A0A1J0WKA5_9RHOB</name>
<dbReference type="EMBL" id="CP018076">
    <property type="protein sequence ID" value="APE44582.1"/>
    <property type="molecule type" value="Genomic_DNA"/>
</dbReference>
<dbReference type="KEGG" id="suam:BOO69_15035"/>
<organism evidence="3 4">
    <name type="scientific">Sulfitobacter alexandrii</name>
    <dbReference type="NCBI Taxonomy" id="1917485"/>
    <lineage>
        <taxon>Bacteria</taxon>
        <taxon>Pseudomonadati</taxon>
        <taxon>Pseudomonadota</taxon>
        <taxon>Alphaproteobacteria</taxon>
        <taxon>Rhodobacterales</taxon>
        <taxon>Roseobacteraceae</taxon>
        <taxon>Sulfitobacter</taxon>
    </lineage>
</organism>
<dbReference type="AlphaFoldDB" id="A0A1J0WKA5"/>